<proteinExistence type="predicted"/>
<feature type="region of interest" description="Disordered" evidence="1">
    <location>
        <begin position="1"/>
        <end position="51"/>
    </location>
</feature>
<protein>
    <submittedName>
        <fullName evidence="2">Uncharacterized protein</fullName>
    </submittedName>
</protein>
<dbReference type="AlphaFoldDB" id="A0AAD7J9H8"/>
<dbReference type="EMBL" id="JARKIB010000043">
    <property type="protein sequence ID" value="KAJ7757959.1"/>
    <property type="molecule type" value="Genomic_DNA"/>
</dbReference>
<feature type="compositionally biased region" description="Basic residues" evidence="1">
    <location>
        <begin position="1"/>
        <end position="15"/>
    </location>
</feature>
<evidence type="ECO:0000313" key="2">
    <source>
        <dbReference type="EMBL" id="KAJ7757959.1"/>
    </source>
</evidence>
<sequence length="412" mass="46848">MPNTLHLRRPHKVLYGRKNPTESLHLGHRLRAPTHPSPERTPPEVIGPRAPRRTHHGVWRVVIDWLKHRGDEPHQLAPKSFFQLHLELVVPVVGANEGVPVKGPRFEERGVGGFRGFSSLPVRQPRRFWDFHVPQGAWDYHPREKTVWPEHDNFRERARNWVSVPDTNLPAPWSCDWSHWPYAAAMLEGPPVETSVAASYALSDAPLTPVMFDFGDTVFACARTEASSIAPALPLGSGRGFRVVAQEPYQQRTLWDMCPPPETFGHIPRSPSHSSLRFPLALFPRMSEWPQIPDSALPEPWSADWPAFIVCHRWYAEYQVELEERFGRALTGFIPALFQPEDCRGDTVLCPPGGAGTYYLWGSELRYDMLDPGPMPEMQRFRGVFASVEHLVRAADWNSLEEVAECPNTYSS</sequence>
<gene>
    <name evidence="2" type="ORF">B0H16DRAFT_1885409</name>
</gene>
<organism evidence="2 3">
    <name type="scientific">Mycena metata</name>
    <dbReference type="NCBI Taxonomy" id="1033252"/>
    <lineage>
        <taxon>Eukaryota</taxon>
        <taxon>Fungi</taxon>
        <taxon>Dikarya</taxon>
        <taxon>Basidiomycota</taxon>
        <taxon>Agaricomycotina</taxon>
        <taxon>Agaricomycetes</taxon>
        <taxon>Agaricomycetidae</taxon>
        <taxon>Agaricales</taxon>
        <taxon>Marasmiineae</taxon>
        <taxon>Mycenaceae</taxon>
        <taxon>Mycena</taxon>
    </lineage>
</organism>
<name>A0AAD7J9H8_9AGAR</name>
<evidence type="ECO:0000256" key="1">
    <source>
        <dbReference type="SAM" id="MobiDB-lite"/>
    </source>
</evidence>
<accession>A0AAD7J9H8</accession>
<evidence type="ECO:0000313" key="3">
    <source>
        <dbReference type="Proteomes" id="UP001215598"/>
    </source>
</evidence>
<reference evidence="2" key="1">
    <citation type="submission" date="2023-03" db="EMBL/GenBank/DDBJ databases">
        <title>Massive genome expansion in bonnet fungi (Mycena s.s.) driven by repeated elements and novel gene families across ecological guilds.</title>
        <authorList>
            <consortium name="Lawrence Berkeley National Laboratory"/>
            <person name="Harder C.B."/>
            <person name="Miyauchi S."/>
            <person name="Viragh M."/>
            <person name="Kuo A."/>
            <person name="Thoen E."/>
            <person name="Andreopoulos B."/>
            <person name="Lu D."/>
            <person name="Skrede I."/>
            <person name="Drula E."/>
            <person name="Henrissat B."/>
            <person name="Morin E."/>
            <person name="Kohler A."/>
            <person name="Barry K."/>
            <person name="LaButti K."/>
            <person name="Morin E."/>
            <person name="Salamov A."/>
            <person name="Lipzen A."/>
            <person name="Mereny Z."/>
            <person name="Hegedus B."/>
            <person name="Baldrian P."/>
            <person name="Stursova M."/>
            <person name="Weitz H."/>
            <person name="Taylor A."/>
            <person name="Grigoriev I.V."/>
            <person name="Nagy L.G."/>
            <person name="Martin F."/>
            <person name="Kauserud H."/>
        </authorList>
    </citation>
    <scope>NUCLEOTIDE SEQUENCE</scope>
    <source>
        <strain evidence="2">CBHHK182m</strain>
    </source>
</reference>
<keyword evidence="3" id="KW-1185">Reference proteome</keyword>
<dbReference type="Proteomes" id="UP001215598">
    <property type="component" value="Unassembled WGS sequence"/>
</dbReference>
<comment type="caution">
    <text evidence="2">The sequence shown here is derived from an EMBL/GenBank/DDBJ whole genome shotgun (WGS) entry which is preliminary data.</text>
</comment>